<dbReference type="EMBL" id="QICL01000037">
    <property type="protein sequence ID" value="PXV59337.1"/>
    <property type="molecule type" value="Genomic_DNA"/>
</dbReference>
<dbReference type="OrthoDB" id="1164513at2"/>
<dbReference type="Proteomes" id="UP000247973">
    <property type="component" value="Unassembled WGS sequence"/>
</dbReference>
<evidence type="ECO:0000259" key="2">
    <source>
        <dbReference type="Pfam" id="PF18962"/>
    </source>
</evidence>
<reference evidence="3 4" key="1">
    <citation type="submission" date="2018-03" db="EMBL/GenBank/DDBJ databases">
        <title>Genomic Encyclopedia of Archaeal and Bacterial Type Strains, Phase II (KMG-II): from individual species to whole genera.</title>
        <authorList>
            <person name="Goeker M."/>
        </authorList>
    </citation>
    <scope>NUCLEOTIDE SEQUENCE [LARGE SCALE GENOMIC DNA]</scope>
    <source>
        <strain evidence="3 4">DSM 100214</strain>
    </source>
</reference>
<dbReference type="InterPro" id="IPR026444">
    <property type="entry name" value="Secre_tail"/>
</dbReference>
<dbReference type="AlphaFoldDB" id="A0A2V3PK80"/>
<dbReference type="RefSeq" id="WP_110312356.1">
    <property type="nucleotide sequence ID" value="NZ_QICL01000037.1"/>
</dbReference>
<dbReference type="Pfam" id="PF18962">
    <property type="entry name" value="Por_Secre_tail"/>
    <property type="match status" value="1"/>
</dbReference>
<accession>A0A2V3PK80</accession>
<evidence type="ECO:0000256" key="1">
    <source>
        <dbReference type="SAM" id="SignalP"/>
    </source>
</evidence>
<feature type="domain" description="Secretion system C-terminal sorting" evidence="2">
    <location>
        <begin position="303"/>
        <end position="378"/>
    </location>
</feature>
<gene>
    <name evidence="3" type="ORF">CLV62_1373</name>
</gene>
<evidence type="ECO:0000313" key="3">
    <source>
        <dbReference type="EMBL" id="PXV59337.1"/>
    </source>
</evidence>
<protein>
    <submittedName>
        <fullName evidence="3">Putative secreted protein (Por secretion system target)</fullName>
    </submittedName>
</protein>
<comment type="caution">
    <text evidence="3">The sequence shown here is derived from an EMBL/GenBank/DDBJ whole genome shotgun (WGS) entry which is preliminary data.</text>
</comment>
<evidence type="ECO:0000313" key="4">
    <source>
        <dbReference type="Proteomes" id="UP000247973"/>
    </source>
</evidence>
<keyword evidence="1" id="KW-0732">Signal</keyword>
<dbReference type="NCBIfam" id="TIGR04183">
    <property type="entry name" value="Por_Secre_tail"/>
    <property type="match status" value="1"/>
</dbReference>
<sequence>MKFLHFFLLIICPLFSFGQINLQHNGLRSGDEIIKQQVEYKDPGRSGENVIWDFGRLKSVNDQYSLVYTSPILQEKSFYVMGYDTIQSKNISENSLIIGTEHNTMYYYQLKGNQLLLLGHENSTNLLHYTEPVVATTYPTNYKQINTGNYQSEGIYSGRIPFDTKGIITTQADAYGAIILPTGDTLSNVLRIKTIQTISEIIRSINPAMNDSLEMVVETYKWYSKGYRYPIFETILATNTTDTTNIQKYQTAFFFPPQEHLYLDDDKENLAVLDSLWNIEHNKEIDNPITNPETNPKLSYNFYPNPVESQLTVEYYQENPAAVTMTIYSMEGKLVKNQLIGKQDRGLHSEYIDCTNLSKGTYILRIQTNEKITSDKFIKK</sequence>
<proteinExistence type="predicted"/>
<name>A0A2V3PK80_9BACT</name>
<feature type="chain" id="PRO_5016003949" evidence="1">
    <location>
        <begin position="19"/>
        <end position="380"/>
    </location>
</feature>
<keyword evidence="4" id="KW-1185">Reference proteome</keyword>
<feature type="signal peptide" evidence="1">
    <location>
        <begin position="1"/>
        <end position="18"/>
    </location>
</feature>
<organism evidence="3 4">
    <name type="scientific">Dysgonomonas alginatilytica</name>
    <dbReference type="NCBI Taxonomy" id="1605892"/>
    <lineage>
        <taxon>Bacteria</taxon>
        <taxon>Pseudomonadati</taxon>
        <taxon>Bacteroidota</taxon>
        <taxon>Bacteroidia</taxon>
        <taxon>Bacteroidales</taxon>
        <taxon>Dysgonomonadaceae</taxon>
        <taxon>Dysgonomonas</taxon>
    </lineage>
</organism>